<sequence length="226" mass="25617">MNILVIEDDKRIAGIVERGLTENGHQVVLSHDGKQGADMMLDGKYDVALLDLYLPRMDGFAVLEKVRGRRCKTPILVLTAVDAVPKILQAFDLGADDYLVKPFLLEILLARVSAIARRVLPAMEPQAIRAGDITLDRSRRLAIREGKHIYLTRKQFDLLELLMKRSGLITSREQLIEAGWGCDSEVKENTLDVYIHGLRAKLEDKRDDDHTLIRTIHRSGYMFVEN</sequence>
<dbReference type="InterPro" id="IPR039420">
    <property type="entry name" value="WalR-like"/>
</dbReference>
<evidence type="ECO:0000256" key="3">
    <source>
        <dbReference type="ARBA" id="ARBA00023015"/>
    </source>
</evidence>
<organism evidence="10 11">
    <name type="scientific">Silvibacterium bohemicum</name>
    <dbReference type="NCBI Taxonomy" id="1577686"/>
    <lineage>
        <taxon>Bacteria</taxon>
        <taxon>Pseudomonadati</taxon>
        <taxon>Acidobacteriota</taxon>
        <taxon>Terriglobia</taxon>
        <taxon>Terriglobales</taxon>
        <taxon>Acidobacteriaceae</taxon>
        <taxon>Silvibacterium</taxon>
    </lineage>
</organism>
<keyword evidence="1 6" id="KW-0597">Phosphoprotein</keyword>
<keyword evidence="3" id="KW-0805">Transcription regulation</keyword>
<dbReference type="InterPro" id="IPR011006">
    <property type="entry name" value="CheY-like_superfamily"/>
</dbReference>
<dbReference type="PROSITE" id="PS51755">
    <property type="entry name" value="OMPR_PHOB"/>
    <property type="match status" value="1"/>
</dbReference>
<feature type="domain" description="OmpR/PhoB-type" evidence="9">
    <location>
        <begin position="125"/>
        <end position="225"/>
    </location>
</feature>
<evidence type="ECO:0000256" key="4">
    <source>
        <dbReference type="ARBA" id="ARBA00023125"/>
    </source>
</evidence>
<accession>A0A841JMW3</accession>
<dbReference type="PANTHER" id="PTHR48111">
    <property type="entry name" value="REGULATOR OF RPOS"/>
    <property type="match status" value="1"/>
</dbReference>
<dbReference type="InterPro" id="IPR001789">
    <property type="entry name" value="Sig_transdc_resp-reg_receiver"/>
</dbReference>
<dbReference type="Pfam" id="PF00072">
    <property type="entry name" value="Response_reg"/>
    <property type="match status" value="1"/>
</dbReference>
<dbReference type="Gene3D" id="6.10.250.690">
    <property type="match status" value="1"/>
</dbReference>
<dbReference type="GO" id="GO:0032993">
    <property type="term" value="C:protein-DNA complex"/>
    <property type="evidence" value="ECO:0007669"/>
    <property type="project" value="TreeGrafter"/>
</dbReference>
<evidence type="ECO:0000256" key="6">
    <source>
        <dbReference type="PROSITE-ProRule" id="PRU00169"/>
    </source>
</evidence>
<reference evidence="10 11" key="1">
    <citation type="submission" date="2020-08" db="EMBL/GenBank/DDBJ databases">
        <title>Genomic Encyclopedia of Type Strains, Phase IV (KMG-IV): sequencing the most valuable type-strain genomes for metagenomic binning, comparative biology and taxonomic classification.</title>
        <authorList>
            <person name="Goeker M."/>
        </authorList>
    </citation>
    <scope>NUCLEOTIDE SEQUENCE [LARGE SCALE GENOMIC DNA]</scope>
    <source>
        <strain evidence="10 11">DSM 103733</strain>
    </source>
</reference>
<dbReference type="AlphaFoldDB" id="A0A841JMW3"/>
<protein>
    <submittedName>
        <fullName evidence="10">Two-component system copper resistance phosphate regulon response regulator CusR</fullName>
    </submittedName>
</protein>
<name>A0A841JMW3_9BACT</name>
<dbReference type="PROSITE" id="PS50110">
    <property type="entry name" value="RESPONSE_REGULATORY"/>
    <property type="match status" value="1"/>
</dbReference>
<evidence type="ECO:0000256" key="2">
    <source>
        <dbReference type="ARBA" id="ARBA00023012"/>
    </source>
</evidence>
<dbReference type="SMART" id="SM00448">
    <property type="entry name" value="REC"/>
    <property type="match status" value="1"/>
</dbReference>
<dbReference type="OrthoDB" id="9790442at2"/>
<gene>
    <name evidence="10" type="ORF">HNQ77_000650</name>
</gene>
<dbReference type="CDD" id="cd00383">
    <property type="entry name" value="trans_reg_C"/>
    <property type="match status" value="1"/>
</dbReference>
<feature type="modified residue" description="4-aspartylphosphate" evidence="6">
    <location>
        <position position="51"/>
    </location>
</feature>
<keyword evidence="5" id="KW-0804">Transcription</keyword>
<proteinExistence type="predicted"/>
<evidence type="ECO:0000313" key="10">
    <source>
        <dbReference type="EMBL" id="MBB6142712.1"/>
    </source>
</evidence>
<evidence type="ECO:0000256" key="5">
    <source>
        <dbReference type="ARBA" id="ARBA00023163"/>
    </source>
</evidence>
<dbReference type="InterPro" id="IPR036388">
    <property type="entry name" value="WH-like_DNA-bd_sf"/>
</dbReference>
<dbReference type="Pfam" id="PF00486">
    <property type="entry name" value="Trans_reg_C"/>
    <property type="match status" value="1"/>
</dbReference>
<feature type="DNA-binding region" description="OmpR/PhoB-type" evidence="7">
    <location>
        <begin position="125"/>
        <end position="225"/>
    </location>
</feature>
<dbReference type="Proteomes" id="UP000538666">
    <property type="component" value="Unassembled WGS sequence"/>
</dbReference>
<dbReference type="Gene3D" id="1.10.10.10">
    <property type="entry name" value="Winged helix-like DNA-binding domain superfamily/Winged helix DNA-binding domain"/>
    <property type="match status" value="1"/>
</dbReference>
<dbReference type="GO" id="GO:0005829">
    <property type="term" value="C:cytosol"/>
    <property type="evidence" value="ECO:0007669"/>
    <property type="project" value="TreeGrafter"/>
</dbReference>
<evidence type="ECO:0000259" key="9">
    <source>
        <dbReference type="PROSITE" id="PS51755"/>
    </source>
</evidence>
<dbReference type="SUPFAM" id="SSF52172">
    <property type="entry name" value="CheY-like"/>
    <property type="match status" value="1"/>
</dbReference>
<keyword evidence="2" id="KW-0902">Two-component regulatory system</keyword>
<dbReference type="Gene3D" id="3.40.50.2300">
    <property type="match status" value="1"/>
</dbReference>
<dbReference type="GO" id="GO:0000976">
    <property type="term" value="F:transcription cis-regulatory region binding"/>
    <property type="evidence" value="ECO:0007669"/>
    <property type="project" value="TreeGrafter"/>
</dbReference>
<dbReference type="SMART" id="SM00862">
    <property type="entry name" value="Trans_reg_C"/>
    <property type="match status" value="1"/>
</dbReference>
<dbReference type="InterPro" id="IPR001867">
    <property type="entry name" value="OmpR/PhoB-type_DNA-bd"/>
</dbReference>
<evidence type="ECO:0000313" key="11">
    <source>
        <dbReference type="Proteomes" id="UP000538666"/>
    </source>
</evidence>
<dbReference type="PANTHER" id="PTHR48111:SF22">
    <property type="entry name" value="REGULATOR OF RPOS"/>
    <property type="match status" value="1"/>
</dbReference>
<dbReference type="GO" id="GO:0006355">
    <property type="term" value="P:regulation of DNA-templated transcription"/>
    <property type="evidence" value="ECO:0007669"/>
    <property type="project" value="InterPro"/>
</dbReference>
<keyword evidence="4 7" id="KW-0238">DNA-binding</keyword>
<comment type="caution">
    <text evidence="10">The sequence shown here is derived from an EMBL/GenBank/DDBJ whole genome shotgun (WGS) entry which is preliminary data.</text>
</comment>
<evidence type="ECO:0000259" key="8">
    <source>
        <dbReference type="PROSITE" id="PS50110"/>
    </source>
</evidence>
<dbReference type="EMBL" id="JACHEK010000001">
    <property type="protein sequence ID" value="MBB6142712.1"/>
    <property type="molecule type" value="Genomic_DNA"/>
</dbReference>
<evidence type="ECO:0000256" key="7">
    <source>
        <dbReference type="PROSITE-ProRule" id="PRU01091"/>
    </source>
</evidence>
<feature type="domain" description="Response regulatory" evidence="8">
    <location>
        <begin position="2"/>
        <end position="116"/>
    </location>
</feature>
<keyword evidence="11" id="KW-1185">Reference proteome</keyword>
<dbReference type="RefSeq" id="WP_050057907.1">
    <property type="nucleotide sequence ID" value="NZ_JACHEK010000001.1"/>
</dbReference>
<evidence type="ECO:0000256" key="1">
    <source>
        <dbReference type="ARBA" id="ARBA00022553"/>
    </source>
</evidence>
<dbReference type="GO" id="GO:0000156">
    <property type="term" value="F:phosphorelay response regulator activity"/>
    <property type="evidence" value="ECO:0007669"/>
    <property type="project" value="TreeGrafter"/>
</dbReference>